<dbReference type="Proteomes" id="UP000269265">
    <property type="component" value="Unassembled WGS sequence"/>
</dbReference>
<organism evidence="1 2">
    <name type="scientific">Aquabacterium soli</name>
    <dbReference type="NCBI Taxonomy" id="2493092"/>
    <lineage>
        <taxon>Bacteria</taxon>
        <taxon>Pseudomonadati</taxon>
        <taxon>Pseudomonadota</taxon>
        <taxon>Betaproteobacteria</taxon>
        <taxon>Burkholderiales</taxon>
        <taxon>Aquabacterium</taxon>
    </lineage>
</organism>
<evidence type="ECO:0000313" key="1">
    <source>
        <dbReference type="EMBL" id="RRS03490.1"/>
    </source>
</evidence>
<comment type="caution">
    <text evidence="1">The sequence shown here is derived from an EMBL/GenBank/DDBJ whole genome shotgun (WGS) entry which is preliminary data.</text>
</comment>
<dbReference type="Pfam" id="PF14356">
    <property type="entry name" value="DUF4403"/>
    <property type="match status" value="1"/>
</dbReference>
<proteinExistence type="predicted"/>
<sequence length="526" mass="57779">MRLPRLVIREVFMLRRLRAVLLFVSTLHLAGCAGLYRYDAISEKPAFDAADTPLTPRPSTIQPVLSMPLATLQDGANSAVGRLLPFTVEDGKRLASIEIMKPPWLGGGCFFCEYLDAKWQYTVNQPRPVVLKGEQNRLVVDVSAAIDGGVGFKGDIARLLSLTNKRFDAALSVNFKSGLAANIDFCPALTGVELDYSWITPPYFQIIGRNCLWGVCFGPANIEFDSAIDNSLRPQLPTVAANLQKAIPCQPVRDALAKAWRGYTFPVKVPYEELHLNIRPQALYLPGLNISATDLNFTGNLEALVSLDQTPISTDPLPLPPNTPATISPGRFSLAVPISTRYYTFEALTKQALTLEPFGGKTPAGDVKVTFKDVQFYPTTDGQMLAIGVSAAVEFRWLWFLNSSGTIWLTARPQALDQGRKIRLSDVKVTRKFTNPIWDLVSLLLDDKLTEVVRNDFEMDLNPTFAQAEADITAMINSAGQDGSVTLQARDVKIAVGRMLANEQTFQVEALFDAIVDAKLGKVSLP</sequence>
<evidence type="ECO:0000313" key="2">
    <source>
        <dbReference type="Proteomes" id="UP000269265"/>
    </source>
</evidence>
<gene>
    <name evidence="1" type="ORF">EIP75_14615</name>
</gene>
<reference evidence="1 2" key="1">
    <citation type="submission" date="2018-12" db="EMBL/GenBank/DDBJ databases">
        <title>The whole draft genome of Aquabacterium sp. SJQ9.</title>
        <authorList>
            <person name="Sun L."/>
            <person name="Gao X."/>
            <person name="Chen W."/>
            <person name="Huang K."/>
        </authorList>
    </citation>
    <scope>NUCLEOTIDE SEQUENCE [LARGE SCALE GENOMIC DNA]</scope>
    <source>
        <strain evidence="1 2">SJQ9</strain>
    </source>
</reference>
<accession>A0A426V9U2</accession>
<dbReference type="InterPro" id="IPR025515">
    <property type="entry name" value="DUF4403"/>
</dbReference>
<protein>
    <submittedName>
        <fullName evidence="1">DUF4403 family protein</fullName>
    </submittedName>
</protein>
<dbReference type="AlphaFoldDB" id="A0A426V9U2"/>
<keyword evidence="2" id="KW-1185">Reference proteome</keyword>
<dbReference type="EMBL" id="RSED01000011">
    <property type="protein sequence ID" value="RRS03490.1"/>
    <property type="molecule type" value="Genomic_DNA"/>
</dbReference>
<name>A0A426V9U2_9BURK</name>